<dbReference type="RefSeq" id="WP_007756918.1">
    <property type="nucleotide sequence ID" value="NZ_JADOZO010000030.1"/>
</dbReference>
<dbReference type="EMBL" id="VWAK01000040">
    <property type="protein sequence ID" value="KAA5228205.1"/>
    <property type="molecule type" value="Genomic_DNA"/>
</dbReference>
<reference evidence="3 4" key="1">
    <citation type="journal article" date="2019" name="Nat. Med.">
        <title>A library of human gut bacterial isolates paired with longitudinal multiomics data enables mechanistic microbiome research.</title>
        <authorList>
            <person name="Poyet M."/>
            <person name="Groussin M."/>
            <person name="Gibbons S.M."/>
            <person name="Avila-Pacheco J."/>
            <person name="Jiang X."/>
            <person name="Kearney S.M."/>
            <person name="Perrotta A.R."/>
            <person name="Berdy B."/>
            <person name="Zhao S."/>
            <person name="Lieberman T.D."/>
            <person name="Swanson P.K."/>
            <person name="Smith M."/>
            <person name="Roesemann S."/>
            <person name="Alexander J.E."/>
            <person name="Rich S.A."/>
            <person name="Livny J."/>
            <person name="Vlamakis H."/>
            <person name="Clish C."/>
            <person name="Bullock K."/>
            <person name="Deik A."/>
            <person name="Scott J."/>
            <person name="Pierce K.A."/>
            <person name="Xavier R.J."/>
            <person name="Alm E.J."/>
        </authorList>
    </citation>
    <scope>NUCLEOTIDE SEQUENCE [LARGE SCALE GENOMIC DNA]</scope>
    <source>
        <strain evidence="2 4">BIOML-A2</strain>
        <strain evidence="1 3">BIOML-A6</strain>
    </source>
</reference>
<evidence type="ECO:0000313" key="2">
    <source>
        <dbReference type="EMBL" id="KAA5254276.1"/>
    </source>
</evidence>
<dbReference type="GeneID" id="92987225"/>
<evidence type="ECO:0000313" key="3">
    <source>
        <dbReference type="Proteomes" id="UP000421791"/>
    </source>
</evidence>
<evidence type="ECO:0000313" key="4">
    <source>
        <dbReference type="Proteomes" id="UP000440198"/>
    </source>
</evidence>
<accession>A0A7J4YK68</accession>
<name>A0A7J4YK68_9BACE</name>
<dbReference type="Proteomes" id="UP000421791">
    <property type="component" value="Unassembled WGS sequence"/>
</dbReference>
<protein>
    <submittedName>
        <fullName evidence="1">Uncharacterized protein</fullName>
    </submittedName>
</protein>
<keyword evidence="4" id="KW-1185">Reference proteome</keyword>
<organism evidence="1 3">
    <name type="scientific">Bacteroides finegoldii</name>
    <dbReference type="NCBI Taxonomy" id="338188"/>
    <lineage>
        <taxon>Bacteria</taxon>
        <taxon>Pseudomonadati</taxon>
        <taxon>Bacteroidota</taxon>
        <taxon>Bacteroidia</taxon>
        <taxon>Bacteroidales</taxon>
        <taxon>Bacteroidaceae</taxon>
        <taxon>Bacteroides</taxon>
    </lineage>
</organism>
<proteinExistence type="predicted"/>
<gene>
    <name evidence="2" type="ORF">F2Z09_16385</name>
    <name evidence="1" type="ORF">F2Z22_18050</name>
</gene>
<evidence type="ECO:0000313" key="1">
    <source>
        <dbReference type="EMBL" id="KAA5228205.1"/>
    </source>
</evidence>
<dbReference type="EMBL" id="VWAG01000037">
    <property type="protein sequence ID" value="KAA5254276.1"/>
    <property type="molecule type" value="Genomic_DNA"/>
</dbReference>
<sequence length="59" mass="7087">MTNVEYNEFAKKVLEEVDKIEFENESDITNISELFYLKIREAIVRWKNKKCLHIVSLKP</sequence>
<comment type="caution">
    <text evidence="1">The sequence shown here is derived from an EMBL/GenBank/DDBJ whole genome shotgun (WGS) entry which is preliminary data.</text>
</comment>
<dbReference type="AlphaFoldDB" id="A0A7J4YK68"/>
<dbReference type="Proteomes" id="UP000440198">
    <property type="component" value="Unassembled WGS sequence"/>
</dbReference>